<gene>
    <name evidence="5" type="ORF">PYS61_05525</name>
</gene>
<keyword evidence="3" id="KW-1133">Transmembrane helix</keyword>
<evidence type="ECO:0000259" key="4">
    <source>
        <dbReference type="SMART" id="SM00563"/>
    </source>
</evidence>
<evidence type="ECO:0000313" key="6">
    <source>
        <dbReference type="Proteomes" id="UP001220478"/>
    </source>
</evidence>
<reference evidence="5 6" key="1">
    <citation type="submission" date="2023-02" db="EMBL/GenBank/DDBJ databases">
        <title>Novel Oscillospiraceae bacterial genomes.</title>
        <authorList>
            <person name="Srinivasan S."/>
            <person name="Austin M.N."/>
            <person name="Fiedler T.L."/>
            <person name="Strenk S.M."/>
            <person name="Agnew K.J."/>
            <person name="Nagana Gowda G.A."/>
            <person name="Raftery D."/>
            <person name="Beamer M.A."/>
            <person name="Achilles S.L."/>
            <person name="Wiesenfeld H.C."/>
            <person name="Fredricks D.N."/>
            <person name="Hillier S.L."/>
        </authorList>
    </citation>
    <scope>NUCLEOTIDE SEQUENCE [LARGE SCALE GENOMIC DNA]</scope>
    <source>
        <strain evidence="5 6">CHIC02 1186E3-8</strain>
    </source>
</reference>
<evidence type="ECO:0000256" key="1">
    <source>
        <dbReference type="ARBA" id="ARBA00022679"/>
    </source>
</evidence>
<evidence type="ECO:0000256" key="2">
    <source>
        <dbReference type="ARBA" id="ARBA00023315"/>
    </source>
</evidence>
<accession>A0ABY8C636</accession>
<keyword evidence="2 5" id="KW-0012">Acyltransferase</keyword>
<dbReference type="PANTHER" id="PTHR10434:SF40">
    <property type="entry name" value="1-ACYL-SN-GLYCEROL-3-PHOSPHATE ACYLTRANSFERASE"/>
    <property type="match status" value="1"/>
</dbReference>
<dbReference type="InterPro" id="IPR002123">
    <property type="entry name" value="Plipid/glycerol_acylTrfase"/>
</dbReference>
<evidence type="ECO:0000256" key="3">
    <source>
        <dbReference type="SAM" id="Phobius"/>
    </source>
</evidence>
<dbReference type="Pfam" id="PF01553">
    <property type="entry name" value="Acyltransferase"/>
    <property type="match status" value="1"/>
</dbReference>
<keyword evidence="3" id="KW-0472">Membrane</keyword>
<sequence>MKRNSILIKAGEITKANATNLAKIGMRTLTFRRSKKSKAAPSAHISTLFYSFSYFLLRILASILFAYRSQHNFAEKELKGPSIVIAPHSSLLDPVFVMLCMGPKHKLHFVAGNFLQEGHGFLPWLTAKMKTINITQFNSDFLAVKQMISLLRSGESIAIFPEGERSADGRHELFSDAFIKLVQRSHANLIFCDLDGAFLSWPRWSGYHGLRLGKIAVTASLVYTGEETGELELEDIRTKMTELLRGTDYHNQLERRNKGQKTYSYFSFNPAGGLDNLLYSCPNCQEFLSMYQLNRTAIMCSLCNFKAELGKDGLFKQAINFPAIGKIKIGTSTNPIVWHMWQIRHTSVRYLKELAPDYLFPSSGNCTIETFDAQHHADLIAKDALSYLALDWAGEKPRFTFAFQADLPAEVAAEFQQDLTLPNARSAYMTTTETERKINNLIQITPQHFVYEDIKTYLQFWHKNYRITYYPNDVKLVYVYRDLIEGLGQPDLDPRLARCHVDDAKDLINDYKILRQKLKKE</sequence>
<evidence type="ECO:0000313" key="5">
    <source>
        <dbReference type="EMBL" id="WEG35389.1"/>
    </source>
</evidence>
<dbReference type="RefSeq" id="WP_315567807.1">
    <property type="nucleotide sequence ID" value="NZ_CP118866.1"/>
</dbReference>
<keyword evidence="3" id="KW-0812">Transmembrane</keyword>
<dbReference type="GO" id="GO:0016746">
    <property type="term" value="F:acyltransferase activity"/>
    <property type="evidence" value="ECO:0007669"/>
    <property type="project" value="UniProtKB-KW"/>
</dbReference>
<proteinExistence type="predicted"/>
<feature type="domain" description="Phospholipid/glycerol acyltransferase" evidence="4">
    <location>
        <begin position="82"/>
        <end position="197"/>
    </location>
</feature>
<feature type="transmembrane region" description="Helical" evidence="3">
    <location>
        <begin position="42"/>
        <end position="67"/>
    </location>
</feature>
<dbReference type="SUPFAM" id="SSF69593">
    <property type="entry name" value="Glycerol-3-phosphate (1)-acyltransferase"/>
    <property type="match status" value="1"/>
</dbReference>
<dbReference type="PANTHER" id="PTHR10434">
    <property type="entry name" value="1-ACYL-SN-GLYCEROL-3-PHOSPHATE ACYLTRANSFERASE"/>
    <property type="match status" value="1"/>
</dbReference>
<dbReference type="CDD" id="cd07989">
    <property type="entry name" value="LPLAT_AGPAT-like"/>
    <property type="match status" value="1"/>
</dbReference>
<keyword evidence="1" id="KW-0808">Transferase</keyword>
<organism evidence="5 6">
    <name type="scientific">Amygdalobacter indicium</name>
    <dbReference type="NCBI Taxonomy" id="3029272"/>
    <lineage>
        <taxon>Bacteria</taxon>
        <taxon>Bacillati</taxon>
        <taxon>Bacillota</taxon>
        <taxon>Clostridia</taxon>
        <taxon>Eubacteriales</taxon>
        <taxon>Oscillospiraceae</taxon>
        <taxon>Amygdalobacter</taxon>
    </lineage>
</organism>
<dbReference type="SMART" id="SM00563">
    <property type="entry name" value="PlsC"/>
    <property type="match status" value="1"/>
</dbReference>
<keyword evidence="6" id="KW-1185">Reference proteome</keyword>
<dbReference type="EMBL" id="CP118868">
    <property type="protein sequence ID" value="WEG35389.1"/>
    <property type="molecule type" value="Genomic_DNA"/>
</dbReference>
<protein>
    <submittedName>
        <fullName evidence="5">Lysophospholipid acyltransferase family protein</fullName>
    </submittedName>
</protein>
<dbReference type="Proteomes" id="UP001220478">
    <property type="component" value="Chromosome"/>
</dbReference>
<name>A0ABY8C636_9FIRM</name>